<evidence type="ECO:0000313" key="9">
    <source>
        <dbReference type="Proteomes" id="UP000256690"/>
    </source>
</evidence>
<evidence type="ECO:0000313" key="8">
    <source>
        <dbReference type="EMBL" id="RDW81621.1"/>
    </source>
</evidence>
<dbReference type="OrthoDB" id="1470350at2759"/>
<evidence type="ECO:0000256" key="3">
    <source>
        <dbReference type="ARBA" id="ARBA00022617"/>
    </source>
</evidence>
<dbReference type="GO" id="GO:0044550">
    <property type="term" value="P:secondary metabolite biosynthetic process"/>
    <property type="evidence" value="ECO:0007669"/>
    <property type="project" value="UniProtKB-ARBA"/>
</dbReference>
<dbReference type="STRING" id="1810919.A0A3D8S6C8"/>
<keyword evidence="4" id="KW-0479">Metal-binding</keyword>
<dbReference type="AlphaFoldDB" id="A0A3D8S6C8"/>
<dbReference type="GO" id="GO:0020037">
    <property type="term" value="F:heme binding"/>
    <property type="evidence" value="ECO:0007669"/>
    <property type="project" value="InterPro"/>
</dbReference>
<protein>
    <submittedName>
        <fullName evidence="8">Uncharacterized protein</fullName>
    </submittedName>
</protein>
<gene>
    <name evidence="8" type="ORF">DSM5745_05178</name>
</gene>
<keyword evidence="3" id="KW-0349">Heme</keyword>
<sequence>MSSSIHWPDTPDPSWQTSRFSEGHIIPGRVMCIWIHCVAISDMCTRSLEKISSTLSPSSTKKEHSKRRKTVASSFSLANVKAFEPNVLVYVQRFLDAFLPQTGTNSSWGPAINVADWCSYLTFDVMTDFVFGLKYDLLRCQTWQHVVHDIEATNVWLYVLMHSKFLHLGRFDRWLFPAAVRGSRGFLRFIDQVRQGHRLHGLRNTLFSVAHSV</sequence>
<dbReference type="Gene3D" id="1.10.630.10">
    <property type="entry name" value="Cytochrome P450"/>
    <property type="match status" value="1"/>
</dbReference>
<dbReference type="EMBL" id="PVWQ01000005">
    <property type="protein sequence ID" value="RDW81621.1"/>
    <property type="molecule type" value="Genomic_DNA"/>
</dbReference>
<evidence type="ECO:0000256" key="4">
    <source>
        <dbReference type="ARBA" id="ARBA00022723"/>
    </source>
</evidence>
<dbReference type="InterPro" id="IPR001128">
    <property type="entry name" value="Cyt_P450"/>
</dbReference>
<dbReference type="Pfam" id="PF00067">
    <property type="entry name" value="p450"/>
    <property type="match status" value="1"/>
</dbReference>
<evidence type="ECO:0000256" key="1">
    <source>
        <dbReference type="ARBA" id="ARBA00001971"/>
    </source>
</evidence>
<accession>A0A3D8S6C8</accession>
<dbReference type="GO" id="GO:0004497">
    <property type="term" value="F:monooxygenase activity"/>
    <property type="evidence" value="ECO:0007669"/>
    <property type="project" value="UniProtKB-KW"/>
</dbReference>
<evidence type="ECO:0000256" key="2">
    <source>
        <dbReference type="ARBA" id="ARBA00010617"/>
    </source>
</evidence>
<proteinExistence type="inferred from homology"/>
<reference evidence="8 9" key="1">
    <citation type="journal article" date="2018" name="IMA Fungus">
        <title>IMA Genome-F 9: Draft genome sequence of Annulohypoxylon stygium, Aspergillus mulundensis, Berkeleyomyces basicola (syn. Thielaviopsis basicola), Ceratocystis smalleyi, two Cercospora beticola strains, Coleophoma cylindrospora, Fusarium fracticaudum, Phialophora cf. hyalina, and Morchella septimelata.</title>
        <authorList>
            <person name="Wingfield B.D."/>
            <person name="Bills G.F."/>
            <person name="Dong Y."/>
            <person name="Huang W."/>
            <person name="Nel W.J."/>
            <person name="Swalarsk-Parry B.S."/>
            <person name="Vaghefi N."/>
            <person name="Wilken P.M."/>
            <person name="An Z."/>
            <person name="de Beer Z.W."/>
            <person name="De Vos L."/>
            <person name="Chen L."/>
            <person name="Duong T.A."/>
            <person name="Gao Y."/>
            <person name="Hammerbacher A."/>
            <person name="Kikkert J.R."/>
            <person name="Li Y."/>
            <person name="Li H."/>
            <person name="Li K."/>
            <person name="Li Q."/>
            <person name="Liu X."/>
            <person name="Ma X."/>
            <person name="Naidoo K."/>
            <person name="Pethybridge S.J."/>
            <person name="Sun J."/>
            <person name="Steenkamp E.T."/>
            <person name="van der Nest M.A."/>
            <person name="van Wyk S."/>
            <person name="Wingfield M.J."/>
            <person name="Xiong C."/>
            <person name="Yue Q."/>
            <person name="Zhang X."/>
        </authorList>
    </citation>
    <scope>NUCLEOTIDE SEQUENCE [LARGE SCALE GENOMIC DNA]</scope>
    <source>
        <strain evidence="8 9">DSM 5745</strain>
    </source>
</reference>
<dbReference type="GO" id="GO:0016705">
    <property type="term" value="F:oxidoreductase activity, acting on paired donors, with incorporation or reduction of molecular oxygen"/>
    <property type="evidence" value="ECO:0007669"/>
    <property type="project" value="InterPro"/>
</dbReference>
<organism evidence="8 9">
    <name type="scientific">Aspergillus mulundensis</name>
    <dbReference type="NCBI Taxonomy" id="1810919"/>
    <lineage>
        <taxon>Eukaryota</taxon>
        <taxon>Fungi</taxon>
        <taxon>Dikarya</taxon>
        <taxon>Ascomycota</taxon>
        <taxon>Pezizomycotina</taxon>
        <taxon>Eurotiomycetes</taxon>
        <taxon>Eurotiomycetidae</taxon>
        <taxon>Eurotiales</taxon>
        <taxon>Aspergillaceae</taxon>
        <taxon>Aspergillus</taxon>
        <taxon>Aspergillus subgen. Nidulantes</taxon>
    </lineage>
</organism>
<comment type="similarity">
    <text evidence="2">Belongs to the cytochrome P450 family.</text>
</comment>
<comment type="caution">
    <text evidence="8">The sequence shown here is derived from an EMBL/GenBank/DDBJ whole genome shotgun (WGS) entry which is preliminary data.</text>
</comment>
<dbReference type="Proteomes" id="UP000256690">
    <property type="component" value="Unassembled WGS sequence"/>
</dbReference>
<name>A0A3D8S6C8_9EURO</name>
<keyword evidence="5" id="KW-0560">Oxidoreductase</keyword>
<dbReference type="InterPro" id="IPR050121">
    <property type="entry name" value="Cytochrome_P450_monoxygenase"/>
</dbReference>
<comment type="cofactor">
    <cofactor evidence="1">
        <name>heme</name>
        <dbReference type="ChEBI" id="CHEBI:30413"/>
    </cofactor>
</comment>
<dbReference type="RefSeq" id="XP_026604674.1">
    <property type="nucleotide sequence ID" value="XM_026747194.1"/>
</dbReference>
<evidence type="ECO:0000256" key="6">
    <source>
        <dbReference type="ARBA" id="ARBA00023004"/>
    </source>
</evidence>
<dbReference type="GeneID" id="38115548"/>
<evidence type="ECO:0000256" key="5">
    <source>
        <dbReference type="ARBA" id="ARBA00023002"/>
    </source>
</evidence>
<dbReference type="PANTHER" id="PTHR24305:SF237">
    <property type="entry name" value="CYTOCHROME P450 MONOOXYGENASE ATNE-RELATED"/>
    <property type="match status" value="1"/>
</dbReference>
<keyword evidence="7" id="KW-0503">Monooxygenase</keyword>
<dbReference type="SUPFAM" id="SSF48264">
    <property type="entry name" value="Cytochrome P450"/>
    <property type="match status" value="1"/>
</dbReference>
<dbReference type="GO" id="GO:0005506">
    <property type="term" value="F:iron ion binding"/>
    <property type="evidence" value="ECO:0007669"/>
    <property type="project" value="InterPro"/>
</dbReference>
<keyword evidence="9" id="KW-1185">Reference proteome</keyword>
<dbReference type="InterPro" id="IPR036396">
    <property type="entry name" value="Cyt_P450_sf"/>
</dbReference>
<dbReference type="PANTHER" id="PTHR24305">
    <property type="entry name" value="CYTOCHROME P450"/>
    <property type="match status" value="1"/>
</dbReference>
<evidence type="ECO:0000256" key="7">
    <source>
        <dbReference type="ARBA" id="ARBA00023033"/>
    </source>
</evidence>
<keyword evidence="6" id="KW-0408">Iron</keyword>